<evidence type="ECO:0000313" key="6">
    <source>
        <dbReference type="Proteomes" id="UP000563524"/>
    </source>
</evidence>
<proteinExistence type="inferred from homology"/>
<dbReference type="InterPro" id="IPR005650">
    <property type="entry name" value="BlaI_family"/>
</dbReference>
<comment type="caution">
    <text evidence="5">The sequence shown here is derived from an EMBL/GenBank/DDBJ whole genome shotgun (WGS) entry which is preliminary data.</text>
</comment>
<dbReference type="Gene3D" id="1.10.10.10">
    <property type="entry name" value="Winged helix-like DNA-binding domain superfamily/Winged helix DNA-binding domain"/>
    <property type="match status" value="1"/>
</dbReference>
<evidence type="ECO:0000256" key="2">
    <source>
        <dbReference type="ARBA" id="ARBA00023015"/>
    </source>
</evidence>
<keyword evidence="3" id="KW-0238">DNA-binding</keyword>
<dbReference type="AlphaFoldDB" id="A0A840I2E0"/>
<dbReference type="GO" id="GO:0045892">
    <property type="term" value="P:negative regulation of DNA-templated transcription"/>
    <property type="evidence" value="ECO:0007669"/>
    <property type="project" value="InterPro"/>
</dbReference>
<reference evidence="5 6" key="1">
    <citation type="submission" date="2020-08" db="EMBL/GenBank/DDBJ databases">
        <title>Genomic Encyclopedia of Type Strains, Phase IV (KMG-IV): sequencing the most valuable type-strain genomes for metagenomic binning, comparative biology and taxonomic classification.</title>
        <authorList>
            <person name="Goeker M."/>
        </authorList>
    </citation>
    <scope>NUCLEOTIDE SEQUENCE [LARGE SCALE GENOMIC DNA]</scope>
    <source>
        <strain evidence="5 6">DSM 102850</strain>
    </source>
</reference>
<accession>A0A840I2E0</accession>
<dbReference type="SUPFAM" id="SSF46785">
    <property type="entry name" value="Winged helix' DNA-binding domain"/>
    <property type="match status" value="1"/>
</dbReference>
<organism evidence="5 6">
    <name type="scientific">Parvularcula dongshanensis</name>
    <dbReference type="NCBI Taxonomy" id="1173995"/>
    <lineage>
        <taxon>Bacteria</taxon>
        <taxon>Pseudomonadati</taxon>
        <taxon>Pseudomonadota</taxon>
        <taxon>Alphaproteobacteria</taxon>
        <taxon>Parvularculales</taxon>
        <taxon>Parvularculaceae</taxon>
        <taxon>Parvularcula</taxon>
    </lineage>
</organism>
<dbReference type="InterPro" id="IPR036390">
    <property type="entry name" value="WH_DNA-bd_sf"/>
</dbReference>
<evidence type="ECO:0000256" key="1">
    <source>
        <dbReference type="ARBA" id="ARBA00011046"/>
    </source>
</evidence>
<keyword evidence="6" id="KW-1185">Reference proteome</keyword>
<dbReference type="Pfam" id="PF03965">
    <property type="entry name" value="Penicillinase_R"/>
    <property type="match status" value="1"/>
</dbReference>
<keyword evidence="2" id="KW-0805">Transcription regulation</keyword>
<sequence>MRAVWSLGRASARELHEASAEATGWSLSATRKTLDRMVEKGALRTQTVHGVKTFAAARPRLETLADLIRGFAVSLLGADRPPAAAAFVGTGLVTRDEVEELEALLRDEQTP</sequence>
<comment type="similarity">
    <text evidence="1">Belongs to the BlaI transcriptional regulatory family.</text>
</comment>
<protein>
    <submittedName>
        <fullName evidence="5">Putative transcriptional regulator</fullName>
    </submittedName>
</protein>
<name>A0A840I2E0_9PROT</name>
<evidence type="ECO:0000256" key="4">
    <source>
        <dbReference type="ARBA" id="ARBA00023163"/>
    </source>
</evidence>
<evidence type="ECO:0000256" key="3">
    <source>
        <dbReference type="ARBA" id="ARBA00023125"/>
    </source>
</evidence>
<gene>
    <name evidence="5" type="ORF">GGQ59_001701</name>
</gene>
<keyword evidence="4" id="KW-0804">Transcription</keyword>
<evidence type="ECO:0000313" key="5">
    <source>
        <dbReference type="EMBL" id="MBB4659176.1"/>
    </source>
</evidence>
<dbReference type="InterPro" id="IPR036388">
    <property type="entry name" value="WH-like_DNA-bd_sf"/>
</dbReference>
<dbReference type="Proteomes" id="UP000563524">
    <property type="component" value="Unassembled WGS sequence"/>
</dbReference>
<dbReference type="GO" id="GO:0003677">
    <property type="term" value="F:DNA binding"/>
    <property type="evidence" value="ECO:0007669"/>
    <property type="project" value="UniProtKB-KW"/>
</dbReference>
<dbReference type="EMBL" id="JACHOB010000003">
    <property type="protein sequence ID" value="MBB4659176.1"/>
    <property type="molecule type" value="Genomic_DNA"/>
</dbReference>